<organism evidence="1 2">
    <name type="scientific">Dentiscutata heterogama</name>
    <dbReference type="NCBI Taxonomy" id="1316150"/>
    <lineage>
        <taxon>Eukaryota</taxon>
        <taxon>Fungi</taxon>
        <taxon>Fungi incertae sedis</taxon>
        <taxon>Mucoromycota</taxon>
        <taxon>Glomeromycotina</taxon>
        <taxon>Glomeromycetes</taxon>
        <taxon>Diversisporales</taxon>
        <taxon>Gigasporaceae</taxon>
        <taxon>Dentiscutata</taxon>
    </lineage>
</organism>
<comment type="caution">
    <text evidence="1">The sequence shown here is derived from an EMBL/GenBank/DDBJ whole genome shotgun (WGS) entry which is preliminary data.</text>
</comment>
<accession>A0ACA9M923</accession>
<evidence type="ECO:0000313" key="2">
    <source>
        <dbReference type="Proteomes" id="UP000789702"/>
    </source>
</evidence>
<protein>
    <submittedName>
        <fullName evidence="1">13995_t:CDS:1</fullName>
    </submittedName>
</protein>
<evidence type="ECO:0000313" key="1">
    <source>
        <dbReference type="EMBL" id="CAG8577853.1"/>
    </source>
</evidence>
<reference evidence="1" key="1">
    <citation type="submission" date="2021-06" db="EMBL/GenBank/DDBJ databases">
        <authorList>
            <person name="Kallberg Y."/>
            <person name="Tangrot J."/>
            <person name="Rosling A."/>
        </authorList>
    </citation>
    <scope>NUCLEOTIDE SEQUENCE</scope>
    <source>
        <strain evidence="1">IL203A</strain>
    </source>
</reference>
<name>A0ACA9M923_9GLOM</name>
<dbReference type="Proteomes" id="UP000789702">
    <property type="component" value="Unassembled WGS sequence"/>
</dbReference>
<proteinExistence type="predicted"/>
<sequence length="240" mass="27748">MISPNFNRGLIINAQGIKLSDFISYDLKSQHKYDSIEKNTSFHAKLVNSTKNNIGLSADDLDHASTTDIFLMVQCIKVELVIKKEAIKPSDELINKIKEALKHHHKLMDVFNDYGYFLPKRITLGRKIYGMTYLSIDKDLTVHGDVEWTALDDFSESKLEDYLRSYNFDLSYFETTNGELIMKNKIKEWIKDCLECNIDSLQVNGCKELYPLHEIFDLSLRQEVEYILGINMTNESTISN</sequence>
<keyword evidence="2" id="KW-1185">Reference proteome</keyword>
<dbReference type="EMBL" id="CAJVPU010007891">
    <property type="protein sequence ID" value="CAG8577853.1"/>
    <property type="molecule type" value="Genomic_DNA"/>
</dbReference>
<gene>
    <name evidence="1" type="ORF">DHETER_LOCUS6339</name>
</gene>